<feature type="transmembrane region" description="Helical" evidence="6">
    <location>
        <begin position="448"/>
        <end position="467"/>
    </location>
</feature>
<dbReference type="GO" id="GO:0016020">
    <property type="term" value="C:membrane"/>
    <property type="evidence" value="ECO:0007669"/>
    <property type="project" value="UniProtKB-SubCell"/>
</dbReference>
<feature type="transmembrane region" description="Helical" evidence="6">
    <location>
        <begin position="302"/>
        <end position="323"/>
    </location>
</feature>
<name>A0A1E3PXU7_LIPST</name>
<evidence type="ECO:0000256" key="5">
    <source>
        <dbReference type="SAM" id="Coils"/>
    </source>
</evidence>
<keyword evidence="3 6" id="KW-1133">Transmembrane helix</keyword>
<comment type="subcellular location">
    <subcellularLocation>
        <location evidence="1">Membrane</location>
        <topology evidence="1">Multi-pass membrane protein</topology>
    </subcellularLocation>
</comment>
<feature type="transmembrane region" description="Helical" evidence="6">
    <location>
        <begin position="55"/>
        <end position="76"/>
    </location>
</feature>
<dbReference type="InterPro" id="IPR022535">
    <property type="entry name" value="Golgi_pH-regulator_cons_dom"/>
</dbReference>
<dbReference type="InterPro" id="IPR025969">
    <property type="entry name" value="ABA_GPCR_dom"/>
</dbReference>
<dbReference type="STRING" id="675824.A0A1E3PXU7"/>
<dbReference type="InterPro" id="IPR015672">
    <property type="entry name" value="GPHR/GTG"/>
</dbReference>
<feature type="domain" description="Abscisic acid G-protein coupled receptor-like" evidence="7">
    <location>
        <begin position="293"/>
        <end position="469"/>
    </location>
</feature>
<feature type="coiled-coil region" evidence="5">
    <location>
        <begin position="268"/>
        <end position="295"/>
    </location>
</feature>
<keyword evidence="2 6" id="KW-0812">Transmembrane</keyword>
<organism evidence="9 10">
    <name type="scientific">Lipomyces starkeyi NRRL Y-11557</name>
    <dbReference type="NCBI Taxonomy" id="675824"/>
    <lineage>
        <taxon>Eukaryota</taxon>
        <taxon>Fungi</taxon>
        <taxon>Dikarya</taxon>
        <taxon>Ascomycota</taxon>
        <taxon>Saccharomycotina</taxon>
        <taxon>Lipomycetes</taxon>
        <taxon>Lipomycetales</taxon>
        <taxon>Lipomycetaceae</taxon>
        <taxon>Lipomyces</taxon>
    </lineage>
</organism>
<evidence type="ECO:0000256" key="1">
    <source>
        <dbReference type="ARBA" id="ARBA00004141"/>
    </source>
</evidence>
<keyword evidence="10" id="KW-1185">Reference proteome</keyword>
<keyword evidence="4 6" id="KW-0472">Membrane</keyword>
<proteinExistence type="predicted"/>
<evidence type="ECO:0008006" key="11">
    <source>
        <dbReference type="Google" id="ProtNLM"/>
    </source>
</evidence>
<feature type="transmembrane region" description="Helical" evidence="6">
    <location>
        <begin position="400"/>
        <end position="420"/>
    </location>
</feature>
<dbReference type="PANTHER" id="PTHR15948:SF0">
    <property type="entry name" value="GOLGI PH REGULATOR A-RELATED"/>
    <property type="match status" value="1"/>
</dbReference>
<feature type="transmembrane region" description="Helical" evidence="6">
    <location>
        <begin position="12"/>
        <end position="34"/>
    </location>
</feature>
<gene>
    <name evidence="9" type="ORF">LIPSTDRAFT_6410</name>
</gene>
<accession>A0A1E3PXU7</accession>
<evidence type="ECO:0000259" key="7">
    <source>
        <dbReference type="Pfam" id="PF12430"/>
    </source>
</evidence>
<dbReference type="EMBL" id="KV454302">
    <property type="protein sequence ID" value="ODQ69742.1"/>
    <property type="molecule type" value="Genomic_DNA"/>
</dbReference>
<evidence type="ECO:0000256" key="4">
    <source>
        <dbReference type="ARBA" id="ARBA00023136"/>
    </source>
</evidence>
<feature type="domain" description="Golgi pH regulator conserved" evidence="8">
    <location>
        <begin position="157"/>
        <end position="221"/>
    </location>
</feature>
<evidence type="ECO:0000256" key="2">
    <source>
        <dbReference type="ARBA" id="ARBA00022692"/>
    </source>
</evidence>
<dbReference type="AlphaFoldDB" id="A0A1E3PXU7"/>
<evidence type="ECO:0000313" key="9">
    <source>
        <dbReference type="EMBL" id="ODQ69742.1"/>
    </source>
</evidence>
<dbReference type="Proteomes" id="UP000094385">
    <property type="component" value="Unassembled WGS sequence"/>
</dbReference>
<dbReference type="Pfam" id="PF12537">
    <property type="entry name" value="GPHR_N"/>
    <property type="match status" value="1"/>
</dbReference>
<feature type="transmembrane region" description="Helical" evidence="6">
    <location>
        <begin position="82"/>
        <end position="105"/>
    </location>
</feature>
<feature type="transmembrane region" description="Helical" evidence="6">
    <location>
        <begin position="117"/>
        <end position="135"/>
    </location>
</feature>
<feature type="transmembrane region" description="Helical" evidence="6">
    <location>
        <begin position="365"/>
        <end position="388"/>
    </location>
</feature>
<sequence length="487" mass="54530">MEKFDSVASVSFGFALLSDLPFILSFAVFSVLAHRAFPFFTSASVSIVTRAAFDLGLATAGVIAELVLCEITDWVSPGPRFIAWRITTSFLLVVLIVIIPILLAYHWFSDSTGLAKRFIFLFTSISFIVWLYIFYKIGDYLPLPKHIEGSFWNYTLSFSEECLARVGLVGVSSMAVLSGFGAVSAPYSSFTSKPRTVSEMDISRVRTGIETTEELMKFKESSMRSLEQRILEKQKTASLSSTNLMAKMYSSFRGDSDEKEFASSRLELEGLHAMKRSLYNDLRELTRRYNEQQRAQTVLGKLYSSLYFLFAIYCVYRIIATLISRNPFRHQNSSFSQSDPITHVLALLAQYWDPDLNRQAWARQIGFLFSGIIFMCSISSVLSTFNMISKAVPRALERANLALLVAEVLGTYVVSTSLMLRSSLPKDMSSAVSSALGAPLDTQFVDRWFDALFICAAGVSAAGLYIVRRFFSEDILEEDVLEGGKRA</sequence>
<reference evidence="9 10" key="1">
    <citation type="journal article" date="2016" name="Proc. Natl. Acad. Sci. U.S.A.">
        <title>Comparative genomics of biotechnologically important yeasts.</title>
        <authorList>
            <person name="Riley R."/>
            <person name="Haridas S."/>
            <person name="Wolfe K.H."/>
            <person name="Lopes M.R."/>
            <person name="Hittinger C.T."/>
            <person name="Goeker M."/>
            <person name="Salamov A.A."/>
            <person name="Wisecaver J.H."/>
            <person name="Long T.M."/>
            <person name="Calvey C.H."/>
            <person name="Aerts A.L."/>
            <person name="Barry K.W."/>
            <person name="Choi C."/>
            <person name="Clum A."/>
            <person name="Coughlan A.Y."/>
            <person name="Deshpande S."/>
            <person name="Douglass A.P."/>
            <person name="Hanson S.J."/>
            <person name="Klenk H.-P."/>
            <person name="LaButti K.M."/>
            <person name="Lapidus A."/>
            <person name="Lindquist E.A."/>
            <person name="Lipzen A.M."/>
            <person name="Meier-Kolthoff J.P."/>
            <person name="Ohm R.A."/>
            <person name="Otillar R.P."/>
            <person name="Pangilinan J.L."/>
            <person name="Peng Y."/>
            <person name="Rokas A."/>
            <person name="Rosa C.A."/>
            <person name="Scheuner C."/>
            <person name="Sibirny A.A."/>
            <person name="Slot J.C."/>
            <person name="Stielow J.B."/>
            <person name="Sun H."/>
            <person name="Kurtzman C.P."/>
            <person name="Blackwell M."/>
            <person name="Grigoriev I.V."/>
            <person name="Jeffries T.W."/>
        </authorList>
    </citation>
    <scope>NUCLEOTIDE SEQUENCE [LARGE SCALE GENOMIC DNA]</scope>
    <source>
        <strain evidence="9 10">NRRL Y-11557</strain>
    </source>
</reference>
<protein>
    <recommendedName>
        <fullName evidence="11">Abscisic acid G-protein coupled receptor-like domain-containing protein</fullName>
    </recommendedName>
</protein>
<evidence type="ECO:0000256" key="3">
    <source>
        <dbReference type="ARBA" id="ARBA00022989"/>
    </source>
</evidence>
<dbReference type="OrthoDB" id="264392at2759"/>
<dbReference type="PANTHER" id="PTHR15948">
    <property type="entry name" value="G-PROTEIN COUPLED RECEPTOR 89-RELATED"/>
    <property type="match status" value="1"/>
</dbReference>
<evidence type="ECO:0000256" key="6">
    <source>
        <dbReference type="SAM" id="Phobius"/>
    </source>
</evidence>
<keyword evidence="5" id="KW-0175">Coiled coil</keyword>
<evidence type="ECO:0000313" key="10">
    <source>
        <dbReference type="Proteomes" id="UP000094385"/>
    </source>
</evidence>
<dbReference type="Pfam" id="PF12430">
    <property type="entry name" value="ABA_GPCR"/>
    <property type="match status" value="1"/>
</dbReference>
<evidence type="ECO:0000259" key="8">
    <source>
        <dbReference type="Pfam" id="PF12537"/>
    </source>
</evidence>